<dbReference type="AlphaFoldDB" id="A0A0J1KNV0"/>
<name>A0A0J1KNV0_BACAN</name>
<sequence>MKMKNKQFIAIASKLGISTFLLAGCMPDIEADESVVANYNTEQDNLKSEDCSSLANQNQTKECFEELPSGGPFRSEYIKSENKESDSGLGWESALFPLATGYLLGQLNNNGSFMTNSSISNRTPINHYKQALIQPLNPQEREKHTTNGIANGVANGYSSSTNNQNKSQNSGKVNLNKGNSSTTQSNGNKSNVIVPNQPAKPGGTGKAINGTSGIGNAKAPAGS</sequence>
<evidence type="ECO:0000313" key="4">
    <source>
        <dbReference type="Proteomes" id="UP000035904"/>
    </source>
</evidence>
<reference evidence="3 4" key="1">
    <citation type="submission" date="2015-05" db="EMBL/GenBank/DDBJ databases">
        <title>Whole genome sequence and identification of bacterial endophytes from Costus igneus.</title>
        <authorList>
            <person name="Lee Y.P."/>
            <person name="Gan H.M."/>
            <person name="Eng W."/>
            <person name="Wheatley M.S."/>
            <person name="Caraballo A."/>
            <person name="Polter S."/>
            <person name="Savka M.A."/>
            <person name="Hudson A.O."/>
        </authorList>
    </citation>
    <scope>NUCLEOTIDE SEQUENCE [LARGE SCALE GENOMIC DNA]</scope>
    <source>
        <strain evidence="3 4">RIT375</strain>
    </source>
</reference>
<proteinExistence type="predicted"/>
<dbReference type="PATRIC" id="fig|1392.242.peg.5668"/>
<feature type="region of interest" description="Disordered" evidence="1">
    <location>
        <begin position="148"/>
        <end position="223"/>
    </location>
</feature>
<gene>
    <name evidence="3" type="ORF">ABW01_13210</name>
</gene>
<evidence type="ECO:0008006" key="5">
    <source>
        <dbReference type="Google" id="ProtNLM"/>
    </source>
</evidence>
<feature type="chain" id="PRO_5038596790" description="Lipoprotein" evidence="2">
    <location>
        <begin position="24"/>
        <end position="223"/>
    </location>
</feature>
<dbReference type="EMBL" id="LDPG01000007">
    <property type="protein sequence ID" value="KLV18335.1"/>
    <property type="molecule type" value="Genomic_DNA"/>
</dbReference>
<comment type="caution">
    <text evidence="3">The sequence shown here is derived from an EMBL/GenBank/DDBJ whole genome shotgun (WGS) entry which is preliminary data.</text>
</comment>
<dbReference type="Proteomes" id="UP000035904">
    <property type="component" value="Unassembled WGS sequence"/>
</dbReference>
<evidence type="ECO:0000313" key="3">
    <source>
        <dbReference type="EMBL" id="KLV18335.1"/>
    </source>
</evidence>
<feature type="compositionally biased region" description="Polar residues" evidence="1">
    <location>
        <begin position="176"/>
        <end position="194"/>
    </location>
</feature>
<feature type="signal peptide" evidence="2">
    <location>
        <begin position="1"/>
        <end position="23"/>
    </location>
</feature>
<evidence type="ECO:0000256" key="2">
    <source>
        <dbReference type="SAM" id="SignalP"/>
    </source>
</evidence>
<protein>
    <recommendedName>
        <fullName evidence="5">Lipoprotein</fullName>
    </recommendedName>
</protein>
<dbReference type="PROSITE" id="PS51257">
    <property type="entry name" value="PROKAR_LIPOPROTEIN"/>
    <property type="match status" value="1"/>
</dbReference>
<keyword evidence="2" id="KW-0732">Signal</keyword>
<evidence type="ECO:0000256" key="1">
    <source>
        <dbReference type="SAM" id="MobiDB-lite"/>
    </source>
</evidence>
<accession>A0A0J1KNV0</accession>
<organism evidence="3 4">
    <name type="scientific">Bacillus anthracis</name>
    <name type="common">anthrax bacterium</name>
    <dbReference type="NCBI Taxonomy" id="1392"/>
    <lineage>
        <taxon>Bacteria</taxon>
        <taxon>Bacillati</taxon>
        <taxon>Bacillota</taxon>
        <taxon>Bacilli</taxon>
        <taxon>Bacillales</taxon>
        <taxon>Bacillaceae</taxon>
        <taxon>Bacillus</taxon>
        <taxon>Bacillus cereus group</taxon>
    </lineage>
</organism>
<feature type="compositionally biased region" description="Low complexity" evidence="1">
    <location>
        <begin position="158"/>
        <end position="174"/>
    </location>
</feature>